<dbReference type="OrthoDB" id="5865890at2759"/>
<evidence type="ECO:0000256" key="1">
    <source>
        <dbReference type="ARBA" id="ARBA00012493"/>
    </source>
</evidence>
<evidence type="ECO:0000313" key="4">
    <source>
        <dbReference type="EMBL" id="VDO89638.1"/>
    </source>
</evidence>
<accession>A0A183FU91</accession>
<feature type="compositionally biased region" description="Basic and acidic residues" evidence="2">
    <location>
        <begin position="245"/>
        <end position="260"/>
    </location>
</feature>
<sequence length="492" mass="57260">MINVSIANLEHNKERPRTLQAKAILRLKPEAKSGFRPNAQCHTQHYQQWKWSSIDLNQEAQSWPTIIKNPDLLSYCSRRDSLSTLNGSLLLAHRVVITAQLQPRVLRQLHKGHPGIVWMKALVRSHAYWPGINKDIEDTVRRCSKCSSVSKLPVRTTLASWPLPDKPWSRIHVDYAGPFEGSYFLALKQKYTSARRMLNGESEVFSEINLPDFGHLIDVFLKWTGTLLITHVAFRRSGKTPQEGAETKDHDHVESSRSRPTEAMVQQRIRQYEYANLGQDRPDICNRRGGVYHYLVMLRQLNVKQREQKKDLIPTMELFKLANEWYEILVIVGDVDEMKRPEFIHSLNDQNFYEPSAPGDKEYPNPMEYHRYYDCIDVATTIRYTLFEFDGLLEEEQRAIDETESETRRHAEMEDAAMRDMTSQYSNLRVDLRHYSHEMVSLLQRVESMHQSMMTQIQSIGEGLAEVNRLLSKGQEDHDNMLMTLKIPRKPA</sequence>
<evidence type="ECO:0000256" key="2">
    <source>
        <dbReference type="SAM" id="MobiDB-lite"/>
    </source>
</evidence>
<dbReference type="PANTHER" id="PTHR37984">
    <property type="entry name" value="PROTEIN CBG26694"/>
    <property type="match status" value="1"/>
</dbReference>
<dbReference type="InterPro" id="IPR050951">
    <property type="entry name" value="Retrovirus_Pol_polyprotein"/>
</dbReference>
<feature type="domain" description="Integrase zinc-binding" evidence="3">
    <location>
        <begin position="99"/>
        <end position="148"/>
    </location>
</feature>
<dbReference type="Pfam" id="PF17921">
    <property type="entry name" value="Integrase_H2C2"/>
    <property type="match status" value="1"/>
</dbReference>
<proteinExistence type="predicted"/>
<dbReference type="AlphaFoldDB" id="A0A183FU91"/>
<evidence type="ECO:0000313" key="5">
    <source>
        <dbReference type="Proteomes" id="UP000050761"/>
    </source>
</evidence>
<gene>
    <name evidence="4" type="ORF">HPBE_LOCUS11731</name>
</gene>
<name>A0A183FU91_HELPZ</name>
<evidence type="ECO:0000259" key="3">
    <source>
        <dbReference type="Pfam" id="PF17921"/>
    </source>
</evidence>
<feature type="region of interest" description="Disordered" evidence="2">
    <location>
        <begin position="239"/>
        <end position="262"/>
    </location>
</feature>
<dbReference type="InterPro" id="IPR041588">
    <property type="entry name" value="Integrase_H2C2"/>
</dbReference>
<reference evidence="6" key="2">
    <citation type="submission" date="2019-09" db="UniProtKB">
        <authorList>
            <consortium name="WormBaseParasite"/>
        </authorList>
    </citation>
    <scope>IDENTIFICATION</scope>
</reference>
<evidence type="ECO:0000313" key="6">
    <source>
        <dbReference type="WBParaSite" id="HPBE_0001173001-mRNA-1"/>
    </source>
</evidence>
<dbReference type="GO" id="GO:0003964">
    <property type="term" value="F:RNA-directed DNA polymerase activity"/>
    <property type="evidence" value="ECO:0007669"/>
    <property type="project" value="UniProtKB-EC"/>
</dbReference>
<protein>
    <recommendedName>
        <fullName evidence="1">RNA-directed DNA polymerase</fullName>
        <ecNumber evidence="1">2.7.7.49</ecNumber>
    </recommendedName>
</protein>
<dbReference type="WBParaSite" id="HPBE_0001173001-mRNA-1">
    <property type="protein sequence ID" value="HPBE_0001173001-mRNA-1"/>
    <property type="gene ID" value="HPBE_0001173001"/>
</dbReference>
<reference evidence="4 5" key="1">
    <citation type="submission" date="2018-11" db="EMBL/GenBank/DDBJ databases">
        <authorList>
            <consortium name="Pathogen Informatics"/>
        </authorList>
    </citation>
    <scope>NUCLEOTIDE SEQUENCE [LARGE SCALE GENOMIC DNA]</scope>
</reference>
<accession>A0A3P8CNH1</accession>
<dbReference type="PANTHER" id="PTHR37984:SF5">
    <property type="entry name" value="PROTEIN NYNRIN-LIKE"/>
    <property type="match status" value="1"/>
</dbReference>
<dbReference type="EC" id="2.7.7.49" evidence="1"/>
<organism evidence="5 6">
    <name type="scientific">Heligmosomoides polygyrus</name>
    <name type="common">Parasitic roundworm</name>
    <dbReference type="NCBI Taxonomy" id="6339"/>
    <lineage>
        <taxon>Eukaryota</taxon>
        <taxon>Metazoa</taxon>
        <taxon>Ecdysozoa</taxon>
        <taxon>Nematoda</taxon>
        <taxon>Chromadorea</taxon>
        <taxon>Rhabditida</taxon>
        <taxon>Rhabditina</taxon>
        <taxon>Rhabditomorpha</taxon>
        <taxon>Strongyloidea</taxon>
        <taxon>Heligmosomidae</taxon>
        <taxon>Heligmosomoides</taxon>
    </lineage>
</organism>
<keyword evidence="5" id="KW-1185">Reference proteome</keyword>
<dbReference type="EMBL" id="UZAH01027210">
    <property type="protein sequence ID" value="VDO89638.1"/>
    <property type="molecule type" value="Genomic_DNA"/>
</dbReference>
<dbReference type="Proteomes" id="UP000050761">
    <property type="component" value="Unassembled WGS sequence"/>
</dbReference>
<dbReference type="Gene3D" id="1.10.340.70">
    <property type="match status" value="1"/>
</dbReference>
<dbReference type="FunFam" id="1.10.340.70:FF:000003">
    <property type="entry name" value="Protein CBG25708"/>
    <property type="match status" value="1"/>
</dbReference>